<dbReference type="SUPFAM" id="SSF51735">
    <property type="entry name" value="NAD(P)-binding Rossmann-fold domains"/>
    <property type="match status" value="1"/>
</dbReference>
<name>A0A918ZUW3_9ACTN</name>
<comment type="caution">
    <text evidence="3">The sequence shown here is derived from an EMBL/GenBank/DDBJ whole genome shotgun (WGS) entry which is preliminary data.</text>
</comment>
<dbReference type="InterPro" id="IPR002347">
    <property type="entry name" value="SDR_fam"/>
</dbReference>
<accession>A0A918ZUW3</accession>
<proteinExistence type="inferred from homology"/>
<reference evidence="3" key="1">
    <citation type="journal article" date="2014" name="Int. J. Syst. Evol. Microbiol.">
        <title>Complete genome sequence of Corynebacterium casei LMG S-19264T (=DSM 44701T), isolated from a smear-ripened cheese.</title>
        <authorList>
            <consortium name="US DOE Joint Genome Institute (JGI-PGF)"/>
            <person name="Walter F."/>
            <person name="Albersmeier A."/>
            <person name="Kalinowski J."/>
            <person name="Ruckert C."/>
        </authorList>
    </citation>
    <scope>NUCLEOTIDE SEQUENCE</scope>
    <source>
        <strain evidence="3">JCM 3302</strain>
    </source>
</reference>
<evidence type="ECO:0000256" key="1">
    <source>
        <dbReference type="ARBA" id="ARBA00006484"/>
    </source>
</evidence>
<dbReference type="EMBL" id="BNBC01000010">
    <property type="protein sequence ID" value="GHE71613.1"/>
    <property type="molecule type" value="Genomic_DNA"/>
</dbReference>
<dbReference type="Pfam" id="PF00106">
    <property type="entry name" value="adh_short"/>
    <property type="match status" value="1"/>
</dbReference>
<dbReference type="GO" id="GO:0016491">
    <property type="term" value="F:oxidoreductase activity"/>
    <property type="evidence" value="ECO:0007669"/>
    <property type="project" value="UniProtKB-KW"/>
</dbReference>
<evidence type="ECO:0000313" key="4">
    <source>
        <dbReference type="Proteomes" id="UP000641386"/>
    </source>
</evidence>
<protein>
    <submittedName>
        <fullName evidence="3">Uncharacterized protein</fullName>
    </submittedName>
</protein>
<sequence>MRLGAVRREQVFTSGRGHTSSLTRQLLERGDSVAATTRCPERLTAALGDGADTSRLLPLAVDLRDEEQVKQAVNKTVEHFGGLDVVVNNAATARASSLWKA</sequence>
<reference evidence="3" key="2">
    <citation type="submission" date="2020-09" db="EMBL/GenBank/DDBJ databases">
        <authorList>
            <person name="Sun Q."/>
            <person name="Ohkuma M."/>
        </authorList>
    </citation>
    <scope>NUCLEOTIDE SEQUENCE</scope>
    <source>
        <strain evidence="3">JCM 3302</strain>
    </source>
</reference>
<dbReference type="Gene3D" id="3.40.50.720">
    <property type="entry name" value="NAD(P)-binding Rossmann-like Domain"/>
    <property type="match status" value="1"/>
</dbReference>
<dbReference type="PANTHER" id="PTHR43976">
    <property type="entry name" value="SHORT CHAIN DEHYDROGENASE"/>
    <property type="match status" value="1"/>
</dbReference>
<organism evidence="3 4">
    <name type="scientific">Streptomyces spiralis</name>
    <dbReference type="NCBI Taxonomy" id="66376"/>
    <lineage>
        <taxon>Bacteria</taxon>
        <taxon>Bacillati</taxon>
        <taxon>Actinomycetota</taxon>
        <taxon>Actinomycetes</taxon>
        <taxon>Kitasatosporales</taxon>
        <taxon>Streptomycetaceae</taxon>
        <taxon>Streptomyces</taxon>
    </lineage>
</organism>
<dbReference type="InterPro" id="IPR036291">
    <property type="entry name" value="NAD(P)-bd_dom_sf"/>
</dbReference>
<keyword evidence="2" id="KW-0560">Oxidoreductase</keyword>
<dbReference type="InterPro" id="IPR051911">
    <property type="entry name" value="SDR_oxidoreductase"/>
</dbReference>
<dbReference type="PANTHER" id="PTHR43976:SF16">
    <property type="entry name" value="SHORT-CHAIN DEHYDROGENASE_REDUCTASE FAMILY PROTEIN"/>
    <property type="match status" value="1"/>
</dbReference>
<keyword evidence="4" id="KW-1185">Reference proteome</keyword>
<dbReference type="AlphaFoldDB" id="A0A918ZUW3"/>
<gene>
    <name evidence="3" type="ORF">GCM10014715_27060</name>
</gene>
<evidence type="ECO:0000256" key="2">
    <source>
        <dbReference type="ARBA" id="ARBA00023002"/>
    </source>
</evidence>
<evidence type="ECO:0000313" key="3">
    <source>
        <dbReference type="EMBL" id="GHE71613.1"/>
    </source>
</evidence>
<comment type="similarity">
    <text evidence="1">Belongs to the short-chain dehydrogenases/reductases (SDR) family.</text>
</comment>
<dbReference type="Proteomes" id="UP000641386">
    <property type="component" value="Unassembled WGS sequence"/>
</dbReference>